<dbReference type="SUPFAM" id="SSF55083">
    <property type="entry name" value="6-hydroxymethyl-7,8-dihydropterin pyrophosphokinase, HPPK"/>
    <property type="match status" value="1"/>
</dbReference>
<keyword evidence="8" id="KW-0067">ATP-binding</keyword>
<gene>
    <name evidence="14" type="ORF">GCM10007420_05100</name>
</gene>
<evidence type="ECO:0000313" key="15">
    <source>
        <dbReference type="Proteomes" id="UP000648722"/>
    </source>
</evidence>
<dbReference type="RefSeq" id="WP_217979736.1">
    <property type="nucleotide sequence ID" value="NZ_BMFS01000002.1"/>
</dbReference>
<comment type="function">
    <text evidence="10">Catalyzes the transfer of pyrophosphate from adenosine triphosphate (ATP) to 6-hydroxymethyl-7,8-dihydropterin, an enzymatic step in folate biosynthesis pathway.</text>
</comment>
<dbReference type="Pfam" id="PF01288">
    <property type="entry name" value="HPPK"/>
    <property type="match status" value="1"/>
</dbReference>
<comment type="caution">
    <text evidence="14">The sequence shown here is derived from an EMBL/GenBank/DDBJ whole genome shotgun (WGS) entry which is preliminary data.</text>
</comment>
<feature type="domain" description="7,8-dihydro-6-hydroxymethylpterin-pyrophosphokinase" evidence="13">
    <location>
        <begin position="90"/>
        <end position="101"/>
    </location>
</feature>
<evidence type="ECO:0000256" key="12">
    <source>
        <dbReference type="ARBA" id="ARBA00033413"/>
    </source>
</evidence>
<dbReference type="EMBL" id="BMFS01000002">
    <property type="protein sequence ID" value="GGG92649.1"/>
    <property type="molecule type" value="Genomic_DNA"/>
</dbReference>
<proteinExistence type="inferred from homology"/>
<evidence type="ECO:0000256" key="8">
    <source>
        <dbReference type="ARBA" id="ARBA00022840"/>
    </source>
</evidence>
<evidence type="ECO:0000256" key="9">
    <source>
        <dbReference type="ARBA" id="ARBA00022909"/>
    </source>
</evidence>
<reference evidence="15" key="1">
    <citation type="journal article" date="2019" name="Int. J. Syst. Evol. Microbiol.">
        <title>The Global Catalogue of Microorganisms (GCM) 10K type strain sequencing project: providing services to taxonomists for standard genome sequencing and annotation.</title>
        <authorList>
            <consortium name="The Broad Institute Genomics Platform"/>
            <consortium name="The Broad Institute Genome Sequencing Center for Infectious Disease"/>
            <person name="Wu L."/>
            <person name="Ma J."/>
        </authorList>
    </citation>
    <scope>NUCLEOTIDE SEQUENCE [LARGE SCALE GENOMIC DNA]</scope>
    <source>
        <strain evidence="15">CGMCC 1.12766</strain>
    </source>
</reference>
<name>A0ABQ1XEZ9_9PROT</name>
<keyword evidence="15" id="KW-1185">Reference proteome</keyword>
<evidence type="ECO:0000256" key="5">
    <source>
        <dbReference type="ARBA" id="ARBA00022679"/>
    </source>
</evidence>
<comment type="pathway">
    <text evidence="1">Cofactor biosynthesis; tetrahydrofolate biosynthesis; 2-amino-4-hydroxy-6-hydroxymethyl-7,8-dihydropteridine diphosphate from 7,8-dihydroneopterin triphosphate: step 4/4.</text>
</comment>
<keyword evidence="7" id="KW-0418">Kinase</keyword>
<dbReference type="InterPro" id="IPR000550">
    <property type="entry name" value="Hppk"/>
</dbReference>
<evidence type="ECO:0000256" key="3">
    <source>
        <dbReference type="ARBA" id="ARBA00013253"/>
    </source>
</evidence>
<evidence type="ECO:0000256" key="4">
    <source>
        <dbReference type="ARBA" id="ARBA00016218"/>
    </source>
</evidence>
<evidence type="ECO:0000256" key="6">
    <source>
        <dbReference type="ARBA" id="ARBA00022741"/>
    </source>
</evidence>
<dbReference type="Gene3D" id="3.30.70.560">
    <property type="entry name" value="7,8-Dihydro-6-hydroxymethylpterin-pyrophosphokinase HPPK"/>
    <property type="match status" value="1"/>
</dbReference>
<dbReference type="InterPro" id="IPR035907">
    <property type="entry name" value="Hppk_sf"/>
</dbReference>
<evidence type="ECO:0000256" key="1">
    <source>
        <dbReference type="ARBA" id="ARBA00005051"/>
    </source>
</evidence>
<evidence type="ECO:0000313" key="14">
    <source>
        <dbReference type="EMBL" id="GGG92649.1"/>
    </source>
</evidence>
<dbReference type="PANTHER" id="PTHR43071:SF1">
    <property type="entry name" value="2-AMINO-4-HYDROXY-6-HYDROXYMETHYLDIHYDROPTERIDINE PYROPHOSPHOKINASE"/>
    <property type="match status" value="1"/>
</dbReference>
<evidence type="ECO:0000256" key="7">
    <source>
        <dbReference type="ARBA" id="ARBA00022777"/>
    </source>
</evidence>
<evidence type="ECO:0000256" key="11">
    <source>
        <dbReference type="ARBA" id="ARBA00029766"/>
    </source>
</evidence>
<organism evidence="14 15">
    <name type="scientific">Glycocaulis albus</name>
    <dbReference type="NCBI Taxonomy" id="1382801"/>
    <lineage>
        <taxon>Bacteria</taxon>
        <taxon>Pseudomonadati</taxon>
        <taxon>Pseudomonadota</taxon>
        <taxon>Alphaproteobacteria</taxon>
        <taxon>Maricaulales</taxon>
        <taxon>Maricaulaceae</taxon>
        <taxon>Glycocaulis</taxon>
    </lineage>
</organism>
<dbReference type="PANTHER" id="PTHR43071">
    <property type="entry name" value="2-AMINO-4-HYDROXY-6-HYDROXYMETHYLDIHYDROPTERIDINE PYROPHOSPHOKINASE"/>
    <property type="match status" value="1"/>
</dbReference>
<accession>A0ABQ1XEZ9</accession>
<dbReference type="CDD" id="cd00483">
    <property type="entry name" value="HPPK"/>
    <property type="match status" value="1"/>
</dbReference>
<evidence type="ECO:0000256" key="2">
    <source>
        <dbReference type="ARBA" id="ARBA00005810"/>
    </source>
</evidence>
<keyword evidence="6" id="KW-0547">Nucleotide-binding</keyword>
<dbReference type="EC" id="2.7.6.3" evidence="3"/>
<dbReference type="Proteomes" id="UP000648722">
    <property type="component" value="Unassembled WGS sequence"/>
</dbReference>
<comment type="similarity">
    <text evidence="2">Belongs to the HPPK family.</text>
</comment>
<dbReference type="PROSITE" id="PS00794">
    <property type="entry name" value="HPPK"/>
    <property type="match status" value="1"/>
</dbReference>
<evidence type="ECO:0000259" key="13">
    <source>
        <dbReference type="PROSITE" id="PS00794"/>
    </source>
</evidence>
<keyword evidence="5" id="KW-0808">Transferase</keyword>
<evidence type="ECO:0000256" key="10">
    <source>
        <dbReference type="ARBA" id="ARBA00029409"/>
    </source>
</evidence>
<dbReference type="NCBIfam" id="TIGR01498">
    <property type="entry name" value="folK"/>
    <property type="match status" value="1"/>
</dbReference>
<sequence>MNIYIAFGSNQALGRITPRELIGQAADALEEAGVRLVARSSLWRSPAWPDPADPPYINAVAAVETSQSPEQLLQCLHAVEARFGRARGQRNAPRTLDLDLIDFNGLVLNDGDGLILPHPRAHQRAFVLAPLQEIAPGWTHPLTGEGVAALIDALAGDDIAATRTVAAFTAAG</sequence>
<keyword evidence="9" id="KW-0289">Folate biosynthesis</keyword>
<protein>
    <recommendedName>
        <fullName evidence="4">2-amino-4-hydroxy-6-hydroxymethyldihydropteridine pyrophosphokinase</fullName>
        <ecNumber evidence="3">2.7.6.3</ecNumber>
    </recommendedName>
    <alternativeName>
        <fullName evidence="11">6-hydroxymethyl-7,8-dihydropterin pyrophosphokinase</fullName>
    </alternativeName>
    <alternativeName>
        <fullName evidence="12">7,8-dihydro-6-hydroxymethylpterin-pyrophosphokinase</fullName>
    </alternativeName>
</protein>